<dbReference type="AlphaFoldDB" id="A0AAV5DX71"/>
<dbReference type="Pfam" id="PF12819">
    <property type="entry name" value="Malectin_like"/>
    <property type="match status" value="1"/>
</dbReference>
<evidence type="ECO:0000256" key="4">
    <source>
        <dbReference type="ARBA" id="ARBA00022741"/>
    </source>
</evidence>
<dbReference type="PROSITE" id="PS00108">
    <property type="entry name" value="PROTEIN_KINASE_ST"/>
    <property type="match status" value="1"/>
</dbReference>
<comment type="caution">
    <text evidence="10">The sequence shown here is derived from an EMBL/GenBank/DDBJ whole genome shotgun (WGS) entry which is preliminary data.</text>
</comment>
<dbReference type="InterPro" id="IPR024788">
    <property type="entry name" value="Malectin-like_Carb-bd_dom"/>
</dbReference>
<sequence>MVIGSWWFLLVLGAAAGVRVVRGQGAPDSTGFISIDCGFPEKGSYVDGTTKLTYVSDDGFIDIGANHNISAEFINPGFTKRFLNVRSFPDAARSCYTLGSLAPGSKYLFRATFMYGNYDGLNSPPVFDLYLGVNFWQTMNLTGLGSVEVCLVNTGSGTPFVSGLELRPVKSTLYPQVNTTQGLVLHARRNFGPSEVAVIRYPDDPYDRVWLPWSDPAEWLEVSTAEVVNGVFGSNFEMPSVVMQTAVTARVSKSIEFSWDAEPSHVYPDPGYICMLHFAELQHLNSNASRQFSITINGHVWYSLYRPYSFTSDTVYSKLPQHGSTKYNISIKAAANSTLPPIINAGEVFSVISTANVRTDVQDVSAVMAIKAKYQVKKDWMGDPCVPKALAWNGLTCSYAISSPPRIEAIDVTGNQLSGSIPTGLLKRIQDGTLTLRYGDNPNLCSNDNSCQSIKKRNPMLVASIAVPLVAFVNRRFTYTELKVITNNFRRVLGKGGFGNVYAGLLEDGTHVAVKLLSESSNQGAEEFLTEADTLTNIHHKNIVSLFGYCKDRGCMALVYERMSEGSLEDKLRGKGAGSLTWIQRLRIALESAQGLEYLHTACSPPLVHRDVKAANILLSANLEAKIADFGLLKAFKRDGDTHVSTARLVGTRGYLSPEYVYTR</sequence>
<dbReference type="InterPro" id="IPR011009">
    <property type="entry name" value="Kinase-like_dom_sf"/>
</dbReference>
<dbReference type="Pfam" id="PF07714">
    <property type="entry name" value="PK_Tyr_Ser-Thr"/>
    <property type="match status" value="1"/>
</dbReference>
<feature type="binding site" evidence="7">
    <location>
        <position position="515"/>
    </location>
    <ligand>
        <name>ATP</name>
        <dbReference type="ChEBI" id="CHEBI:30616"/>
    </ligand>
</feature>
<keyword evidence="6 7" id="KW-0067">ATP-binding</keyword>
<dbReference type="InterPro" id="IPR000719">
    <property type="entry name" value="Prot_kinase_dom"/>
</dbReference>
<evidence type="ECO:0000256" key="8">
    <source>
        <dbReference type="SAM" id="SignalP"/>
    </source>
</evidence>
<name>A0AAV5DX71_ELECO</name>
<keyword evidence="4 7" id="KW-0547">Nucleotide-binding</keyword>
<evidence type="ECO:0000256" key="7">
    <source>
        <dbReference type="PROSITE-ProRule" id="PRU10141"/>
    </source>
</evidence>
<evidence type="ECO:0000313" key="11">
    <source>
        <dbReference type="Proteomes" id="UP001054889"/>
    </source>
</evidence>
<dbReference type="SUPFAM" id="SSF56112">
    <property type="entry name" value="Protein kinase-like (PK-like)"/>
    <property type="match status" value="1"/>
</dbReference>
<feature type="chain" id="PRO_5043585211" description="Protein kinase domain-containing protein" evidence="8">
    <location>
        <begin position="24"/>
        <end position="664"/>
    </location>
</feature>
<evidence type="ECO:0000256" key="6">
    <source>
        <dbReference type="ARBA" id="ARBA00022840"/>
    </source>
</evidence>
<evidence type="ECO:0000313" key="10">
    <source>
        <dbReference type="EMBL" id="GJN15005.1"/>
    </source>
</evidence>
<dbReference type="Gene3D" id="1.10.510.10">
    <property type="entry name" value="Transferase(Phosphotransferase) domain 1"/>
    <property type="match status" value="1"/>
</dbReference>
<dbReference type="InterPro" id="IPR008271">
    <property type="entry name" value="Ser/Thr_kinase_AS"/>
</dbReference>
<dbReference type="Gene3D" id="3.30.200.20">
    <property type="entry name" value="Phosphorylase Kinase, domain 1"/>
    <property type="match status" value="1"/>
</dbReference>
<dbReference type="InterPro" id="IPR001245">
    <property type="entry name" value="Ser-Thr/Tyr_kinase_cat_dom"/>
</dbReference>
<accession>A0AAV5DX71</accession>
<keyword evidence="3" id="KW-0808">Transferase</keyword>
<dbReference type="Proteomes" id="UP001054889">
    <property type="component" value="Unassembled WGS sequence"/>
</dbReference>
<keyword evidence="2" id="KW-0723">Serine/threonine-protein kinase</keyword>
<dbReference type="EMBL" id="BQKI01000071">
    <property type="protein sequence ID" value="GJN15005.1"/>
    <property type="molecule type" value="Genomic_DNA"/>
</dbReference>
<dbReference type="GO" id="GO:0004674">
    <property type="term" value="F:protein serine/threonine kinase activity"/>
    <property type="evidence" value="ECO:0007669"/>
    <property type="project" value="UniProtKB-KW"/>
</dbReference>
<organism evidence="10 11">
    <name type="scientific">Eleusine coracana subsp. coracana</name>
    <dbReference type="NCBI Taxonomy" id="191504"/>
    <lineage>
        <taxon>Eukaryota</taxon>
        <taxon>Viridiplantae</taxon>
        <taxon>Streptophyta</taxon>
        <taxon>Embryophyta</taxon>
        <taxon>Tracheophyta</taxon>
        <taxon>Spermatophyta</taxon>
        <taxon>Magnoliopsida</taxon>
        <taxon>Liliopsida</taxon>
        <taxon>Poales</taxon>
        <taxon>Poaceae</taxon>
        <taxon>PACMAD clade</taxon>
        <taxon>Chloridoideae</taxon>
        <taxon>Cynodonteae</taxon>
        <taxon>Eleusininae</taxon>
        <taxon>Eleusine</taxon>
    </lineage>
</organism>
<keyword evidence="11" id="KW-1185">Reference proteome</keyword>
<keyword evidence="5" id="KW-0418">Kinase</keyword>
<comment type="subcellular location">
    <subcellularLocation>
        <location evidence="1">Membrane</location>
        <topology evidence="1">Single-pass membrane protein</topology>
    </subcellularLocation>
</comment>
<dbReference type="FunFam" id="3.30.200.20:FF:000178">
    <property type="entry name" value="serine/threonine-protein kinase PBS1-like"/>
    <property type="match status" value="1"/>
</dbReference>
<dbReference type="PROSITE" id="PS00107">
    <property type="entry name" value="PROTEIN_KINASE_ATP"/>
    <property type="match status" value="1"/>
</dbReference>
<evidence type="ECO:0000256" key="5">
    <source>
        <dbReference type="ARBA" id="ARBA00022777"/>
    </source>
</evidence>
<feature type="signal peptide" evidence="8">
    <location>
        <begin position="1"/>
        <end position="23"/>
    </location>
</feature>
<evidence type="ECO:0000256" key="1">
    <source>
        <dbReference type="ARBA" id="ARBA00004167"/>
    </source>
</evidence>
<gene>
    <name evidence="10" type="primary">gb01889</name>
    <name evidence="10" type="ORF">PR202_gb01889</name>
</gene>
<evidence type="ECO:0000259" key="9">
    <source>
        <dbReference type="PROSITE" id="PS50011"/>
    </source>
</evidence>
<proteinExistence type="predicted"/>
<evidence type="ECO:0000256" key="3">
    <source>
        <dbReference type="ARBA" id="ARBA00022679"/>
    </source>
</evidence>
<dbReference type="PANTHER" id="PTHR45631:SF202">
    <property type="entry name" value="SENESCENCE-INDUCED RECEPTOR-LIKE SERINE_THREONINE-PROTEIN KINASE"/>
    <property type="match status" value="1"/>
</dbReference>
<reference evidence="10" key="1">
    <citation type="journal article" date="2018" name="DNA Res.">
        <title>Multiple hybrid de novo genome assembly of finger millet, an orphan allotetraploid crop.</title>
        <authorList>
            <person name="Hatakeyama M."/>
            <person name="Aluri S."/>
            <person name="Balachadran M.T."/>
            <person name="Sivarajan S.R."/>
            <person name="Patrignani A."/>
            <person name="Gruter S."/>
            <person name="Poveda L."/>
            <person name="Shimizu-Inatsugi R."/>
            <person name="Baeten J."/>
            <person name="Francoijs K.J."/>
            <person name="Nataraja K.N."/>
            <person name="Reddy Y.A.N."/>
            <person name="Phadnis S."/>
            <person name="Ravikumar R.L."/>
            <person name="Schlapbach R."/>
            <person name="Sreeman S.M."/>
            <person name="Shimizu K.K."/>
        </authorList>
    </citation>
    <scope>NUCLEOTIDE SEQUENCE</scope>
</reference>
<dbReference type="PANTHER" id="PTHR45631">
    <property type="entry name" value="OS07G0107800 PROTEIN-RELATED"/>
    <property type="match status" value="1"/>
</dbReference>
<reference evidence="10" key="2">
    <citation type="submission" date="2021-12" db="EMBL/GenBank/DDBJ databases">
        <title>Resequencing data analysis of finger millet.</title>
        <authorList>
            <person name="Hatakeyama M."/>
            <person name="Aluri S."/>
            <person name="Balachadran M.T."/>
            <person name="Sivarajan S.R."/>
            <person name="Poveda L."/>
            <person name="Shimizu-Inatsugi R."/>
            <person name="Schlapbach R."/>
            <person name="Sreeman S.M."/>
            <person name="Shimizu K.K."/>
        </authorList>
    </citation>
    <scope>NUCLEOTIDE SEQUENCE</scope>
</reference>
<dbReference type="SMART" id="SM00220">
    <property type="entry name" value="S_TKc"/>
    <property type="match status" value="1"/>
</dbReference>
<dbReference type="GO" id="GO:0005524">
    <property type="term" value="F:ATP binding"/>
    <property type="evidence" value="ECO:0007669"/>
    <property type="project" value="UniProtKB-UniRule"/>
</dbReference>
<evidence type="ECO:0000256" key="2">
    <source>
        <dbReference type="ARBA" id="ARBA00022527"/>
    </source>
</evidence>
<feature type="domain" description="Protein kinase" evidence="9">
    <location>
        <begin position="487"/>
        <end position="664"/>
    </location>
</feature>
<keyword evidence="8" id="KW-0732">Signal</keyword>
<protein>
    <recommendedName>
        <fullName evidence="9">Protein kinase domain-containing protein</fullName>
    </recommendedName>
</protein>
<dbReference type="GO" id="GO:0016020">
    <property type="term" value="C:membrane"/>
    <property type="evidence" value="ECO:0007669"/>
    <property type="project" value="UniProtKB-SubCell"/>
</dbReference>
<dbReference type="InterPro" id="IPR017441">
    <property type="entry name" value="Protein_kinase_ATP_BS"/>
</dbReference>
<dbReference type="PROSITE" id="PS50011">
    <property type="entry name" value="PROTEIN_KINASE_DOM"/>
    <property type="match status" value="1"/>
</dbReference>